<feature type="region of interest" description="Disordered" evidence="1">
    <location>
        <begin position="555"/>
        <end position="576"/>
    </location>
</feature>
<evidence type="ECO:0000313" key="3">
    <source>
        <dbReference type="EMBL" id="KAK3210323.1"/>
    </source>
</evidence>
<protein>
    <recommendedName>
        <fullName evidence="2">C2H2-type domain-containing protein</fullName>
    </recommendedName>
</protein>
<sequence>MDTDEPQLYQYGTPQANNSFKRPRRSLQSSTPLSSVTESASPSPRLSGQLSLTPEVIDHINALKHLDDKQILLLLQAARSNGDSMRSISSMGSMGSMSGPDRSSMASLGSRNSFLSVPSSRVTSMMSDPRSSIASTDSSFTHYSAASSRLSTASSRLSTISNTSAPKNFACTFCDKALKSKPYWKSHEEEFHEQRLTWRCPDCEQIFHAGKRFREHHTKLHGCENCKQPRESGQPTSRKASPCVKKYEIVMHDKDAWGCGFCACLLTTWEERCEHIAMHFEEKKSKWNFTNVILGLLKQPEVSESWTRLMTQRHGDIQDAPRFTWESKKCNRLRYKLETKWDTRVFDVDKVVQETYDLAEIEPADVVEPAAETTPEVHEIAEPTGPTETVNCKLEMDFGNEQRLHTSHGIPSESMMDLDPVDTPQALHHDLQQSQWPVTADMTQNTMAVDQGMNAFGGFNHNMSHMSTDFSQPVTQGFQPSWSNAGFVSTPDLVAFQQQNSYMTYNTPEKVVQVPTSQYANFGQYPRQSVPPNFMHHTSTPTSRRYIPKLINIASRPSSSHMSDQPPPPPPKDEHTNRFSRMIMRRRPSNISQHTVVSQRDIGWSDELNWG</sequence>
<organism evidence="3 4">
    <name type="scientific">Pseudopithomyces chartarum</name>
    <dbReference type="NCBI Taxonomy" id="1892770"/>
    <lineage>
        <taxon>Eukaryota</taxon>
        <taxon>Fungi</taxon>
        <taxon>Dikarya</taxon>
        <taxon>Ascomycota</taxon>
        <taxon>Pezizomycotina</taxon>
        <taxon>Dothideomycetes</taxon>
        <taxon>Pleosporomycetidae</taxon>
        <taxon>Pleosporales</taxon>
        <taxon>Massarineae</taxon>
        <taxon>Didymosphaeriaceae</taxon>
        <taxon>Pseudopithomyces</taxon>
    </lineage>
</organism>
<dbReference type="InterPro" id="IPR013087">
    <property type="entry name" value="Znf_C2H2_type"/>
</dbReference>
<dbReference type="Gene3D" id="3.30.160.60">
    <property type="entry name" value="Classic Zinc Finger"/>
    <property type="match status" value="1"/>
</dbReference>
<feature type="domain" description="C2H2-type" evidence="2">
    <location>
        <begin position="200"/>
        <end position="221"/>
    </location>
</feature>
<evidence type="ECO:0000256" key="1">
    <source>
        <dbReference type="SAM" id="MobiDB-lite"/>
    </source>
</evidence>
<proteinExistence type="predicted"/>
<gene>
    <name evidence="3" type="ORF">GRF29_44g2303706</name>
</gene>
<evidence type="ECO:0000259" key="2">
    <source>
        <dbReference type="PROSITE" id="PS00028"/>
    </source>
</evidence>
<feature type="region of interest" description="Disordered" evidence="1">
    <location>
        <begin position="84"/>
        <end position="109"/>
    </location>
</feature>
<comment type="caution">
    <text evidence="3">The sequence shown here is derived from an EMBL/GenBank/DDBJ whole genome shotgun (WGS) entry which is preliminary data.</text>
</comment>
<evidence type="ECO:0000313" key="4">
    <source>
        <dbReference type="Proteomes" id="UP001280581"/>
    </source>
</evidence>
<dbReference type="PROSITE" id="PS00028">
    <property type="entry name" value="ZINC_FINGER_C2H2_1"/>
    <property type="match status" value="1"/>
</dbReference>
<name>A0AAN6LYY5_9PLEO</name>
<accession>A0AAN6LYY5</accession>
<feature type="compositionally biased region" description="Polar residues" evidence="1">
    <location>
        <begin position="10"/>
        <end position="48"/>
    </location>
</feature>
<dbReference type="AlphaFoldDB" id="A0AAN6LYY5"/>
<dbReference type="SMART" id="SM00355">
    <property type="entry name" value="ZnF_C2H2"/>
    <property type="match status" value="3"/>
</dbReference>
<feature type="compositionally biased region" description="Low complexity" evidence="1">
    <location>
        <begin position="84"/>
        <end position="105"/>
    </location>
</feature>
<dbReference type="EMBL" id="WVTA01000005">
    <property type="protein sequence ID" value="KAK3210323.1"/>
    <property type="molecule type" value="Genomic_DNA"/>
</dbReference>
<feature type="region of interest" description="Disordered" evidence="1">
    <location>
        <begin position="1"/>
        <end position="48"/>
    </location>
</feature>
<keyword evidence="4" id="KW-1185">Reference proteome</keyword>
<reference evidence="3 4" key="1">
    <citation type="submission" date="2021-02" db="EMBL/GenBank/DDBJ databases">
        <title>Genome assembly of Pseudopithomyces chartarum.</title>
        <authorList>
            <person name="Jauregui R."/>
            <person name="Singh J."/>
            <person name="Voisey C."/>
        </authorList>
    </citation>
    <scope>NUCLEOTIDE SEQUENCE [LARGE SCALE GENOMIC DNA]</scope>
    <source>
        <strain evidence="3 4">AGR01</strain>
    </source>
</reference>
<dbReference type="Proteomes" id="UP001280581">
    <property type="component" value="Unassembled WGS sequence"/>
</dbReference>